<accession>A0A1G7NYN0</accession>
<dbReference type="Pfam" id="PF09204">
    <property type="entry name" value="Colicin_immun"/>
    <property type="match status" value="1"/>
</dbReference>
<dbReference type="RefSeq" id="WP_171904690.1">
    <property type="nucleotide sequence ID" value="NZ_FNBU01000029.1"/>
</dbReference>
<keyword evidence="3" id="KW-1185">Reference proteome</keyword>
<dbReference type="GO" id="GO:0015643">
    <property type="term" value="F:toxic substance binding"/>
    <property type="evidence" value="ECO:0007669"/>
    <property type="project" value="InterPro"/>
</dbReference>
<dbReference type="Proteomes" id="UP000243333">
    <property type="component" value="Unassembled WGS sequence"/>
</dbReference>
<name>A0A1G7NYN0_9FIRM</name>
<dbReference type="GO" id="GO:0030153">
    <property type="term" value="P:bacteriocin immunity"/>
    <property type="evidence" value="ECO:0007669"/>
    <property type="project" value="InterPro"/>
</dbReference>
<gene>
    <name evidence="2" type="ORF">SAMN05660235_02752</name>
</gene>
<organism evidence="2 3">
    <name type="scientific">Sporolituus thermophilus DSM 23256</name>
    <dbReference type="NCBI Taxonomy" id="1123285"/>
    <lineage>
        <taxon>Bacteria</taxon>
        <taxon>Bacillati</taxon>
        <taxon>Bacillota</taxon>
        <taxon>Negativicutes</taxon>
        <taxon>Selenomonadales</taxon>
        <taxon>Sporomusaceae</taxon>
        <taxon>Sporolituus</taxon>
    </lineage>
</organism>
<dbReference type="AlphaFoldDB" id="A0A1G7NYN0"/>
<evidence type="ECO:0000259" key="1">
    <source>
        <dbReference type="Pfam" id="PF09204"/>
    </source>
</evidence>
<proteinExistence type="predicted"/>
<feature type="domain" description="Colicin D immunity protein" evidence="1">
    <location>
        <begin position="9"/>
        <end position="87"/>
    </location>
</feature>
<evidence type="ECO:0000313" key="2">
    <source>
        <dbReference type="EMBL" id="SDF78479.1"/>
    </source>
</evidence>
<dbReference type="InterPro" id="IPR015287">
    <property type="entry name" value="Colicin_D_immunity_dom"/>
</dbReference>
<reference evidence="3" key="1">
    <citation type="submission" date="2016-10" db="EMBL/GenBank/DDBJ databases">
        <authorList>
            <person name="Varghese N."/>
            <person name="Submissions S."/>
        </authorList>
    </citation>
    <scope>NUCLEOTIDE SEQUENCE [LARGE SCALE GENOMIC DNA]</scope>
    <source>
        <strain evidence="3">DSM 23256</strain>
    </source>
</reference>
<sequence length="89" mass="10291">MTTEAQRLKALCLSFLAREMDAADYVEAFDEAYDEVEDKLTDEEYEIFDQVSMENEMFALDDAEDEADFGIDEDELRARVKQHLASLPE</sequence>
<dbReference type="EMBL" id="FNBU01000029">
    <property type="protein sequence ID" value="SDF78479.1"/>
    <property type="molecule type" value="Genomic_DNA"/>
</dbReference>
<protein>
    <submittedName>
        <fullName evidence="2">Self-protective colicin-like immunity</fullName>
    </submittedName>
</protein>
<evidence type="ECO:0000313" key="3">
    <source>
        <dbReference type="Proteomes" id="UP000243333"/>
    </source>
</evidence>